<dbReference type="PANTHER" id="PTHR42923">
    <property type="entry name" value="PROTOPORPHYRINOGEN OXIDASE"/>
    <property type="match status" value="1"/>
</dbReference>
<dbReference type="Proteomes" id="UP000533476">
    <property type="component" value="Unassembled WGS sequence"/>
</dbReference>
<evidence type="ECO:0000313" key="2">
    <source>
        <dbReference type="EMBL" id="NMP21073.1"/>
    </source>
</evidence>
<dbReference type="AlphaFoldDB" id="A0A7Y0L112"/>
<dbReference type="NCBIfam" id="TIGR03467">
    <property type="entry name" value="HpnE"/>
    <property type="match status" value="1"/>
</dbReference>
<feature type="domain" description="Amine oxidase" evidence="1">
    <location>
        <begin position="18"/>
        <end position="440"/>
    </location>
</feature>
<dbReference type="GO" id="GO:0016491">
    <property type="term" value="F:oxidoreductase activity"/>
    <property type="evidence" value="ECO:0007669"/>
    <property type="project" value="InterPro"/>
</dbReference>
<protein>
    <submittedName>
        <fullName evidence="2">FAD-dependent oxidoreductase</fullName>
    </submittedName>
</protein>
<accession>A0A7Y0L112</accession>
<dbReference type="InterPro" id="IPR050464">
    <property type="entry name" value="Zeta_carotene_desat/Oxidored"/>
</dbReference>
<dbReference type="Gene3D" id="3.50.50.60">
    <property type="entry name" value="FAD/NAD(P)-binding domain"/>
    <property type="match status" value="1"/>
</dbReference>
<evidence type="ECO:0000259" key="1">
    <source>
        <dbReference type="Pfam" id="PF01593"/>
    </source>
</evidence>
<proteinExistence type="predicted"/>
<name>A0A7Y0L112_9FIRM</name>
<dbReference type="InterPro" id="IPR017830">
    <property type="entry name" value="SQase_HpnE"/>
</dbReference>
<sequence length="442" mass="47439">MAGQRIASRAVVVGAGWAGLTAAIRLQQRGVQVTVLEQAPRPGGRAFSFQDTESGVWLDNGQHVLLGLCEAAVALLGESGQETAIRFQRLLSVPVVSSAGRHWLGSQRWPGPLHLVPAVLRYRALSGRERLGVLKAGLAIAGGSPQNSLAEDTKTWGEWLAEHGQTRRSRQYFWDAIGREVMNAPSDEAGAALGLATFSLLLQRGFSGARLGFFIRPLSQVSEQLADYARALGVQILLSHGVSRIRVENGRVVGVLGPKGTWLVDQVVLAVPPDRLAALVSQSGLDGQLAVPAMTFSPIVNAYLFYDRPVWPEEVALLLDEEPAAMVFNRREILGQGHGAVLAVSISAADALRRHLSADLGGAIARRVAARLGIPLPTRTRIVWQPHATFRSRPGIEAHRPEPRTAINGVYLAGDWTRTGWPATLESAVLSGQAAAQEMLAL</sequence>
<dbReference type="Pfam" id="PF01593">
    <property type="entry name" value="Amino_oxidase"/>
    <property type="match status" value="1"/>
</dbReference>
<dbReference type="PRINTS" id="PR00368">
    <property type="entry name" value="FADPNR"/>
</dbReference>
<evidence type="ECO:0000313" key="3">
    <source>
        <dbReference type="Proteomes" id="UP000533476"/>
    </source>
</evidence>
<reference evidence="2 3" key="1">
    <citation type="submission" date="2020-04" db="EMBL/GenBank/DDBJ databases">
        <authorList>
            <person name="Zhang R."/>
            <person name="Schippers A."/>
        </authorList>
    </citation>
    <scope>NUCLEOTIDE SEQUENCE [LARGE SCALE GENOMIC DNA]</scope>
    <source>
        <strain evidence="2 3">DSM 109850</strain>
    </source>
</reference>
<keyword evidence="3" id="KW-1185">Reference proteome</keyword>
<dbReference type="RefSeq" id="WP_169096035.1">
    <property type="nucleotide sequence ID" value="NZ_JABBVZ010000003.1"/>
</dbReference>
<dbReference type="InterPro" id="IPR036188">
    <property type="entry name" value="FAD/NAD-bd_sf"/>
</dbReference>
<dbReference type="InterPro" id="IPR002937">
    <property type="entry name" value="Amino_oxidase"/>
</dbReference>
<comment type="caution">
    <text evidence="2">The sequence shown here is derived from an EMBL/GenBank/DDBJ whole genome shotgun (WGS) entry which is preliminary data.</text>
</comment>
<dbReference type="SUPFAM" id="SSF51905">
    <property type="entry name" value="FAD/NAD(P)-binding domain"/>
    <property type="match status" value="1"/>
</dbReference>
<dbReference type="EMBL" id="JABBVZ010000003">
    <property type="protein sequence ID" value="NMP21073.1"/>
    <property type="molecule type" value="Genomic_DNA"/>
</dbReference>
<organism evidence="2 3">
    <name type="scientific">Sulfobacillus harzensis</name>
    <dbReference type="NCBI Taxonomy" id="2729629"/>
    <lineage>
        <taxon>Bacteria</taxon>
        <taxon>Bacillati</taxon>
        <taxon>Bacillota</taxon>
        <taxon>Clostridia</taxon>
        <taxon>Eubacteriales</taxon>
        <taxon>Clostridiales Family XVII. Incertae Sedis</taxon>
        <taxon>Sulfobacillus</taxon>
    </lineage>
</organism>
<gene>
    <name evidence="2" type="ORF">HIJ39_01710</name>
</gene>
<dbReference type="PANTHER" id="PTHR42923:SF47">
    <property type="entry name" value="BLR3003 PROTEIN"/>
    <property type="match status" value="1"/>
</dbReference>